<feature type="region of interest" description="Disordered" evidence="1">
    <location>
        <begin position="40"/>
        <end position="76"/>
    </location>
</feature>
<proteinExistence type="predicted"/>
<name>F0X0F9_9STRA</name>
<protein>
    <submittedName>
        <fullName evidence="2">AlNc14C486G11902 protein</fullName>
    </submittedName>
</protein>
<organism evidence="2">
    <name type="scientific">Albugo laibachii Nc14</name>
    <dbReference type="NCBI Taxonomy" id="890382"/>
    <lineage>
        <taxon>Eukaryota</taxon>
        <taxon>Sar</taxon>
        <taxon>Stramenopiles</taxon>
        <taxon>Oomycota</taxon>
        <taxon>Peronosporomycetes</taxon>
        <taxon>Albuginales</taxon>
        <taxon>Albuginaceae</taxon>
        <taxon>Albugo</taxon>
    </lineage>
</organism>
<evidence type="ECO:0000313" key="2">
    <source>
        <dbReference type="EMBL" id="CCA27248.1"/>
    </source>
</evidence>
<accession>F0X0F9</accession>
<feature type="region of interest" description="Disordered" evidence="1">
    <location>
        <begin position="193"/>
        <end position="235"/>
    </location>
</feature>
<feature type="compositionally biased region" description="Basic and acidic residues" evidence="1">
    <location>
        <begin position="50"/>
        <end position="75"/>
    </location>
</feature>
<reference evidence="2" key="1">
    <citation type="journal article" date="2011" name="PLoS Biol.">
        <title>Gene gain and loss during evolution of obligate parasitism in the white rust pathogen of Arabidopsis thaliana.</title>
        <authorList>
            <person name="Kemen E."/>
            <person name="Gardiner A."/>
            <person name="Schultz-Larsen T."/>
            <person name="Kemen A.C."/>
            <person name="Balmuth A.L."/>
            <person name="Robert-Seilaniantz A."/>
            <person name="Bailey K."/>
            <person name="Holub E."/>
            <person name="Studholme D.J."/>
            <person name="Maclean D."/>
            <person name="Jones J.D."/>
        </authorList>
    </citation>
    <scope>NUCLEOTIDE SEQUENCE</scope>
</reference>
<sequence length="235" mass="26652">MVKAGAWKPNIRECIDGSKYGHSLCSRIIFVPNFMCEHEFSQSEPNTPTDHSEHQHGNEDSARHARHDVGEDVPHQRNSCGLTLRLFGVDIAPEVDVQVSNNIEANMMNRYQTRHPAPIKHIASPTLEPSCSEPNVMLVQYGDENAQKCVKSLALRYNVVMFSTIRQYVWMLCEPEDDFVSAKTTELHFSNSIGKGKRKKQVQDTTAEDHNVGSKTTSLTRRKNPIRAKRANPRR</sequence>
<evidence type="ECO:0000256" key="1">
    <source>
        <dbReference type="SAM" id="MobiDB-lite"/>
    </source>
</evidence>
<dbReference type="HOGENOM" id="CLU_1181976_0_0_1"/>
<dbReference type="EMBL" id="FR824525">
    <property type="protein sequence ID" value="CCA27248.1"/>
    <property type="molecule type" value="Genomic_DNA"/>
</dbReference>
<feature type="compositionally biased region" description="Basic residues" evidence="1">
    <location>
        <begin position="220"/>
        <end position="235"/>
    </location>
</feature>
<reference evidence="2" key="2">
    <citation type="submission" date="2011-02" db="EMBL/GenBank/DDBJ databases">
        <authorList>
            <person name="MacLean D."/>
        </authorList>
    </citation>
    <scope>NUCLEOTIDE SEQUENCE</scope>
</reference>
<dbReference type="AlphaFoldDB" id="F0X0F9"/>
<gene>
    <name evidence="2" type="primary">AlNc14C486G11902</name>
    <name evidence="2" type="ORF">ALNC14_133920</name>
</gene>